<name>A0A9P7UMZ4_9AGAR</name>
<comment type="caution">
    <text evidence="16">The sequence shown here is derived from an EMBL/GenBank/DDBJ whole genome shotgun (WGS) entry which is preliminary data.</text>
</comment>
<comment type="catalytic activity">
    <reaction evidence="11 12">
        <text>an alpha-D-Man-(1-&gt;3)-[alpha-D-Man-(1-&gt;6)]-beta-D-Man-(1-&gt;4)-beta-D-GlcNAc-(1-&gt;4)-alpha-D-GlcNAc-diphospho-di-trans,poly-cis-dolichol + 2 GDP-alpha-D-mannose = an alpha-D-Man-(1-&gt;2)-alpha-D-Man-(1-&gt;2)-alpha-D-Man-(1-&gt;3)-[alpha-D-Man-(1-&gt;6)]-beta-D-Man-(1-&gt;4)-beta-D-GlcNAc-(1-&gt;4)-alpha-D-GlcNAc-diphospho-di-trans,poly-cis-dolichol + 2 GDP + 2 H(+)</text>
        <dbReference type="Rhea" id="RHEA:29523"/>
        <dbReference type="Rhea" id="RHEA-COMP:19515"/>
        <dbReference type="Rhea" id="RHEA-COMP:19516"/>
        <dbReference type="ChEBI" id="CHEBI:15378"/>
        <dbReference type="ChEBI" id="CHEBI:57527"/>
        <dbReference type="ChEBI" id="CHEBI:58189"/>
        <dbReference type="ChEBI" id="CHEBI:132511"/>
        <dbReference type="ChEBI" id="CHEBI:132515"/>
        <dbReference type="EC" id="2.4.1.131"/>
    </reaction>
    <physiologicalReaction direction="left-to-right" evidence="11 12">
        <dbReference type="Rhea" id="RHEA:29524"/>
    </physiologicalReaction>
</comment>
<evidence type="ECO:0000256" key="7">
    <source>
        <dbReference type="ARBA" id="ARBA00022692"/>
    </source>
</evidence>
<keyword evidence="9 12" id="KW-1133">Transmembrane helix</keyword>
<evidence type="ECO:0000256" key="1">
    <source>
        <dbReference type="ARBA" id="ARBA00004389"/>
    </source>
</evidence>
<comment type="function">
    <text evidence="12">GDP-Man:Man(3)GlcNAc(2)-PP-Dol alpha-1,2-mannosyltransferase that operates in the biosynthetic pathway of dolichol-linked oligosaccharides, the glycan precursors employed in protein asparagine (N)-glycosylation. The assembly of dolichol-linked oligosaccharides begins on the cytosolic side of the endoplasmic reticulum membrane and finishes in its lumen. The sequential addition of sugars to dolichol pyrophosphate produces dolichol-linked oligosaccharides containing fourteen sugars, including two GlcNAcs, nine mannoses and three glucoses. Once assembled, the oligosaccharide is transferred from the lipid to nascent proteins by oligosaccharyltransferases. Catalyzes, on the cytoplasmic face of the endoplasmic reticulum, the addition of the fourth and fifth mannose residues to the dolichol-linked oligosaccharide chain, to produce Man(5)GlcNAc(2)-PP-dolichol core oligosaccharide.</text>
</comment>
<proteinExistence type="inferred from homology"/>
<organism evidence="16 17">
    <name type="scientific">Marasmius oreades</name>
    <name type="common">fairy-ring Marasmius</name>
    <dbReference type="NCBI Taxonomy" id="181124"/>
    <lineage>
        <taxon>Eukaryota</taxon>
        <taxon>Fungi</taxon>
        <taxon>Dikarya</taxon>
        <taxon>Basidiomycota</taxon>
        <taxon>Agaricomycotina</taxon>
        <taxon>Agaricomycetes</taxon>
        <taxon>Agaricomycetidae</taxon>
        <taxon>Agaricales</taxon>
        <taxon>Marasmiineae</taxon>
        <taxon>Marasmiaceae</taxon>
        <taxon>Marasmius</taxon>
    </lineage>
</organism>
<keyword evidence="8 12" id="KW-0256">Endoplasmic reticulum</keyword>
<evidence type="ECO:0000259" key="15">
    <source>
        <dbReference type="Pfam" id="PF15924"/>
    </source>
</evidence>
<dbReference type="Pfam" id="PF00534">
    <property type="entry name" value="Glycos_transf_1"/>
    <property type="match status" value="1"/>
</dbReference>
<feature type="transmembrane region" description="Helical" evidence="12">
    <location>
        <begin position="197"/>
        <end position="220"/>
    </location>
</feature>
<feature type="domain" description="Glycosyl transferase family 1" evidence="14">
    <location>
        <begin position="335"/>
        <end position="517"/>
    </location>
</feature>
<dbReference type="Proteomes" id="UP001049176">
    <property type="component" value="Chromosome 8"/>
</dbReference>
<evidence type="ECO:0000256" key="6">
    <source>
        <dbReference type="ARBA" id="ARBA00022679"/>
    </source>
</evidence>
<evidence type="ECO:0000256" key="9">
    <source>
        <dbReference type="ARBA" id="ARBA00022989"/>
    </source>
</evidence>
<feature type="transmembrane region" description="Helical" evidence="12">
    <location>
        <begin position="33"/>
        <end position="57"/>
    </location>
</feature>
<reference evidence="16" key="1">
    <citation type="journal article" date="2021" name="Genome Biol. Evol.">
        <title>The assembled and annotated genome of the fairy-ring fungus Marasmius oreades.</title>
        <authorList>
            <person name="Hiltunen M."/>
            <person name="Ament-Velasquez S.L."/>
            <person name="Johannesson H."/>
        </authorList>
    </citation>
    <scope>NUCLEOTIDE SEQUENCE</scope>
    <source>
        <strain evidence="16">03SP1</strain>
    </source>
</reference>
<evidence type="ECO:0000256" key="8">
    <source>
        <dbReference type="ARBA" id="ARBA00022824"/>
    </source>
</evidence>
<evidence type="ECO:0000256" key="2">
    <source>
        <dbReference type="ARBA" id="ARBA00004922"/>
    </source>
</evidence>
<evidence type="ECO:0000256" key="13">
    <source>
        <dbReference type="SAM" id="SignalP"/>
    </source>
</evidence>
<evidence type="ECO:0000256" key="12">
    <source>
        <dbReference type="RuleBase" id="RU367051"/>
    </source>
</evidence>
<dbReference type="GO" id="GO:0005789">
    <property type="term" value="C:endoplasmic reticulum membrane"/>
    <property type="evidence" value="ECO:0007669"/>
    <property type="project" value="UniProtKB-SubCell"/>
</dbReference>
<dbReference type="AlphaFoldDB" id="A0A9P7UMZ4"/>
<evidence type="ECO:0000259" key="14">
    <source>
        <dbReference type="Pfam" id="PF00534"/>
    </source>
</evidence>
<evidence type="ECO:0000256" key="4">
    <source>
        <dbReference type="ARBA" id="ARBA00022018"/>
    </source>
</evidence>
<dbReference type="EMBL" id="CM032188">
    <property type="protein sequence ID" value="KAG7088172.1"/>
    <property type="molecule type" value="Genomic_DNA"/>
</dbReference>
<feature type="transmembrane region" description="Helical" evidence="12">
    <location>
        <begin position="165"/>
        <end position="185"/>
    </location>
</feature>
<keyword evidence="6 12" id="KW-0808">Transferase</keyword>
<evidence type="ECO:0000256" key="5">
    <source>
        <dbReference type="ARBA" id="ARBA00022676"/>
    </source>
</evidence>
<dbReference type="SUPFAM" id="SSF53756">
    <property type="entry name" value="UDP-Glycosyltransferase/glycogen phosphorylase"/>
    <property type="match status" value="1"/>
</dbReference>
<keyword evidence="17" id="KW-1185">Reference proteome</keyword>
<dbReference type="Pfam" id="PF15924">
    <property type="entry name" value="ALG11_N"/>
    <property type="match status" value="1"/>
</dbReference>
<feature type="domain" description="ALG11 mannosyltransferase N-terminal" evidence="15">
    <location>
        <begin position="84"/>
        <end position="289"/>
    </location>
</feature>
<feature type="chain" id="PRO_5040434091" description="GDP-Man:Man(3)GlcNAc(2)-PP-Dol alpha-1,2-mannosyltransferase" evidence="13">
    <location>
        <begin position="18"/>
        <end position="540"/>
    </location>
</feature>
<dbReference type="PANTHER" id="PTHR45919:SF1">
    <property type="entry name" value="GDP-MAN:MAN(3)GLCNAC(2)-PP-DOL ALPHA-1,2-MANNOSYLTRANSFERASE"/>
    <property type="match status" value="1"/>
</dbReference>
<protein>
    <recommendedName>
        <fullName evidence="4 12">GDP-Man:Man(3)GlcNAc(2)-PP-Dol alpha-1,2-mannosyltransferase</fullName>
        <ecNumber evidence="3 12">2.4.1.131</ecNumber>
    </recommendedName>
</protein>
<keyword evidence="13" id="KW-0732">Signal</keyword>
<dbReference type="CDD" id="cd03806">
    <property type="entry name" value="GT4_ALG11-like"/>
    <property type="match status" value="1"/>
</dbReference>
<dbReference type="Gene3D" id="3.40.50.2000">
    <property type="entry name" value="Glycogen Phosphorylase B"/>
    <property type="match status" value="1"/>
</dbReference>
<comment type="similarity">
    <text evidence="12">Belongs to the glycosyltransferase group 1 family. Glycosyltransferase 4 subfamily.</text>
</comment>
<sequence length="540" mass="61080">MILLYVTLLYAVSRALALSVTILDHNQMLILALFVYAAVSGLVSLAIPWLLLSLYFTRIRSTNVSRRNHALKQLGITITDNLRLVGFFHPYCNAGGGGERVLWTAIALFQRNEPDVVPVVYSGDIDATKEEILAKVKARFDIALDPTKIILVFLRHRKLVEDSTWPFFTLLGQSIGSMFLAWEAMNKLIPDLYIDTMGYAFTFHVVTWVANIPSGAYVHYPTISTDMLRRVQSRQRGHTNSNAISSSYILSSAKLMYYRFFMYYYSSSLRSAVFLMVNSSWTKNHVDSVLSHSDPFIDFLHFFVPPLLILRYLTSQNKSPVASSRIVYPPCDTREMAKFPLTNREKVIVSVAQFRPEKEHATQLYALHELVTRHPVYRVQGKEVKLAMIGGSRNEEDASRVANLRSLAKELELEDRVEFLVNAPYADMLLQLSRASIGMNTMVDEHFGINVVEYMAAGVIPVVHASAGPLNDIVVPFNGMPTGYHAKTSKEFAEVLHTALSLTSEEDSAIRERARTWAAKRFSEGEFEKGWDGSGWKRWL</sequence>
<evidence type="ECO:0000313" key="16">
    <source>
        <dbReference type="EMBL" id="KAG7088172.1"/>
    </source>
</evidence>
<accession>A0A9P7UMZ4</accession>
<dbReference type="GO" id="GO:0004377">
    <property type="term" value="F:GDP-Man:Man(3)GlcNAc(2)-PP-Dol alpha-1,2-mannosyltransferase activity"/>
    <property type="evidence" value="ECO:0007669"/>
    <property type="project" value="UniProtKB-UniRule"/>
</dbReference>
<dbReference type="RefSeq" id="XP_043004643.1">
    <property type="nucleotide sequence ID" value="XM_043157276.1"/>
</dbReference>
<dbReference type="EC" id="2.4.1.131" evidence="3 12"/>
<dbReference type="GO" id="GO:0006487">
    <property type="term" value="P:protein N-linked glycosylation"/>
    <property type="evidence" value="ECO:0007669"/>
    <property type="project" value="TreeGrafter"/>
</dbReference>
<dbReference type="OrthoDB" id="2276068at2759"/>
<dbReference type="InterPro" id="IPR001296">
    <property type="entry name" value="Glyco_trans_1"/>
</dbReference>
<keyword evidence="7 12" id="KW-0812">Transmembrane</keyword>
<evidence type="ECO:0000256" key="10">
    <source>
        <dbReference type="ARBA" id="ARBA00023136"/>
    </source>
</evidence>
<evidence type="ECO:0000313" key="17">
    <source>
        <dbReference type="Proteomes" id="UP001049176"/>
    </source>
</evidence>
<dbReference type="PANTHER" id="PTHR45919">
    <property type="entry name" value="GDP-MAN:MAN(3)GLCNAC(2)-PP-DOL ALPHA-1,2-MANNOSYLTRANSFERASE"/>
    <property type="match status" value="1"/>
</dbReference>
<dbReference type="GeneID" id="66081267"/>
<comment type="pathway">
    <text evidence="2 12">Protein modification; protein glycosylation.</text>
</comment>
<keyword evidence="5 12" id="KW-0328">Glycosyltransferase</keyword>
<evidence type="ECO:0000256" key="3">
    <source>
        <dbReference type="ARBA" id="ARBA00012645"/>
    </source>
</evidence>
<keyword evidence="10 12" id="KW-0472">Membrane</keyword>
<evidence type="ECO:0000256" key="11">
    <source>
        <dbReference type="ARBA" id="ARBA00045065"/>
    </source>
</evidence>
<dbReference type="InterPro" id="IPR038013">
    <property type="entry name" value="ALG11"/>
</dbReference>
<gene>
    <name evidence="16" type="ORF">E1B28_012192</name>
</gene>
<comment type="subcellular location">
    <subcellularLocation>
        <location evidence="1">Endoplasmic reticulum membrane</location>
        <topology evidence="1">Single-pass membrane protein</topology>
    </subcellularLocation>
</comment>
<dbReference type="InterPro" id="IPR031814">
    <property type="entry name" value="ALG11_N"/>
</dbReference>
<feature type="signal peptide" evidence="13">
    <location>
        <begin position="1"/>
        <end position="17"/>
    </location>
</feature>